<feature type="transmembrane region" description="Helical" evidence="7">
    <location>
        <begin position="65"/>
        <end position="83"/>
    </location>
</feature>
<keyword evidence="7" id="KW-0472">Membrane</keyword>
<evidence type="ECO:0000313" key="9">
    <source>
        <dbReference type="EMBL" id="PSF37820.1"/>
    </source>
</evidence>
<dbReference type="GO" id="GO:0006508">
    <property type="term" value="P:proteolysis"/>
    <property type="evidence" value="ECO:0007669"/>
    <property type="project" value="UniProtKB-KW"/>
</dbReference>
<evidence type="ECO:0000259" key="8">
    <source>
        <dbReference type="Pfam" id="PF01435"/>
    </source>
</evidence>
<dbReference type="CDD" id="cd07326">
    <property type="entry name" value="M56_BlaR1_MecR1_like"/>
    <property type="match status" value="1"/>
</dbReference>
<dbReference type="PANTHER" id="PTHR34978">
    <property type="entry name" value="POSSIBLE SENSOR-TRANSDUCER PROTEIN BLAR"/>
    <property type="match status" value="1"/>
</dbReference>
<dbReference type="Proteomes" id="UP000239001">
    <property type="component" value="Unassembled WGS sequence"/>
</dbReference>
<dbReference type="InterPro" id="IPR052173">
    <property type="entry name" value="Beta-lactam_resp_regulator"/>
</dbReference>
<evidence type="ECO:0000256" key="4">
    <source>
        <dbReference type="ARBA" id="ARBA00022833"/>
    </source>
</evidence>
<comment type="cofactor">
    <cofactor evidence="6">
        <name>Zn(2+)</name>
        <dbReference type="ChEBI" id="CHEBI:29105"/>
    </cofactor>
    <text evidence="6">Binds 1 zinc ion per subunit.</text>
</comment>
<dbReference type="GO" id="GO:0046872">
    <property type="term" value="F:metal ion binding"/>
    <property type="evidence" value="ECO:0007669"/>
    <property type="project" value="UniProtKB-KW"/>
</dbReference>
<evidence type="ECO:0000313" key="10">
    <source>
        <dbReference type="Proteomes" id="UP000239001"/>
    </source>
</evidence>
<dbReference type="EMBL" id="PXOH01000006">
    <property type="protein sequence ID" value="PSF37820.1"/>
    <property type="molecule type" value="Genomic_DNA"/>
</dbReference>
<dbReference type="Pfam" id="PF01435">
    <property type="entry name" value="Peptidase_M48"/>
    <property type="match status" value="1"/>
</dbReference>
<feature type="transmembrane region" description="Helical" evidence="7">
    <location>
        <begin position="29"/>
        <end position="53"/>
    </location>
</feature>
<keyword evidence="7" id="KW-0812">Transmembrane</keyword>
<evidence type="ECO:0000256" key="5">
    <source>
        <dbReference type="ARBA" id="ARBA00023049"/>
    </source>
</evidence>
<keyword evidence="10" id="KW-1185">Reference proteome</keyword>
<dbReference type="GO" id="GO:0004222">
    <property type="term" value="F:metalloendopeptidase activity"/>
    <property type="evidence" value="ECO:0007669"/>
    <property type="project" value="InterPro"/>
</dbReference>
<dbReference type="OrthoDB" id="462286at2"/>
<keyword evidence="1 6" id="KW-0645">Protease</keyword>
<dbReference type="PANTHER" id="PTHR34978:SF3">
    <property type="entry name" value="SLR0241 PROTEIN"/>
    <property type="match status" value="1"/>
</dbReference>
<dbReference type="InterPro" id="IPR001915">
    <property type="entry name" value="Peptidase_M48"/>
</dbReference>
<comment type="caution">
    <text evidence="9">The sequence shown here is derived from an EMBL/GenBank/DDBJ whole genome shotgun (WGS) entry which is preliminary data.</text>
</comment>
<accession>A0A2T1LZM1</accession>
<sequence>MHSLMMLFALAIACGIRFSIPPTSQKNWARSLFFFLFPPLILLMTSLAVLCMGYRGEMLGLKASWFSYFFAIIFLFFASFRLIQMFSQAWLAQQEIQKYPQKLVVAQLARIIDTEFPYSARIGFWNSELIITQGLIDLLEPEHLNAVLAHEKAHYNYRDTFWFFWLEWLRSITSWLPNTKTLWQELLFLREIRADQRASKSVDSLLLAESLLQVAQQVNLVSPFNFRERICVAFHEVSAQNRLLERVNLILDEPESSSFEFSWYHWTILLCSLMPFFTLPLHD</sequence>
<reference evidence="9 10" key="2">
    <citation type="submission" date="2018-03" db="EMBL/GenBank/DDBJ databases">
        <authorList>
            <person name="Keele B.F."/>
        </authorList>
    </citation>
    <scope>NUCLEOTIDE SEQUENCE [LARGE SCALE GENOMIC DNA]</scope>
    <source>
        <strain evidence="9 10">CCALA 016</strain>
    </source>
</reference>
<keyword evidence="3 6" id="KW-0378">Hydrolase</keyword>
<keyword evidence="5 6" id="KW-0482">Metalloprotease</keyword>
<gene>
    <name evidence="9" type="ORF">C7H19_07495</name>
</gene>
<evidence type="ECO:0000256" key="2">
    <source>
        <dbReference type="ARBA" id="ARBA00022723"/>
    </source>
</evidence>
<comment type="similarity">
    <text evidence="6">Belongs to the peptidase M48 family.</text>
</comment>
<dbReference type="AlphaFoldDB" id="A0A2T1LZM1"/>
<name>A0A2T1LZM1_9CHRO</name>
<feature type="domain" description="Peptidase M48" evidence="8">
    <location>
        <begin position="126"/>
        <end position="181"/>
    </location>
</feature>
<evidence type="ECO:0000256" key="3">
    <source>
        <dbReference type="ARBA" id="ARBA00022801"/>
    </source>
</evidence>
<evidence type="ECO:0000256" key="6">
    <source>
        <dbReference type="RuleBase" id="RU003983"/>
    </source>
</evidence>
<keyword evidence="4 6" id="KW-0862">Zinc</keyword>
<evidence type="ECO:0000256" key="7">
    <source>
        <dbReference type="SAM" id="Phobius"/>
    </source>
</evidence>
<keyword evidence="2" id="KW-0479">Metal-binding</keyword>
<keyword evidence="7" id="KW-1133">Transmembrane helix</keyword>
<evidence type="ECO:0000256" key="1">
    <source>
        <dbReference type="ARBA" id="ARBA00022670"/>
    </source>
</evidence>
<proteinExistence type="inferred from homology"/>
<reference evidence="9 10" key="1">
    <citation type="submission" date="2018-03" db="EMBL/GenBank/DDBJ databases">
        <title>The ancient ancestry and fast evolution of plastids.</title>
        <authorList>
            <person name="Moore K.R."/>
            <person name="Magnabosco C."/>
            <person name="Momper L."/>
            <person name="Gold D.A."/>
            <person name="Bosak T."/>
            <person name="Fournier G.P."/>
        </authorList>
    </citation>
    <scope>NUCLEOTIDE SEQUENCE [LARGE SCALE GENOMIC DNA]</scope>
    <source>
        <strain evidence="9 10">CCALA 016</strain>
    </source>
</reference>
<organism evidence="9 10">
    <name type="scientific">Aphanothece hegewaldii CCALA 016</name>
    <dbReference type="NCBI Taxonomy" id="2107694"/>
    <lineage>
        <taxon>Bacteria</taxon>
        <taxon>Bacillati</taxon>
        <taxon>Cyanobacteriota</taxon>
        <taxon>Cyanophyceae</taxon>
        <taxon>Oscillatoriophycideae</taxon>
        <taxon>Chroococcales</taxon>
        <taxon>Aphanothecaceae</taxon>
        <taxon>Aphanothece</taxon>
    </lineage>
</organism>
<dbReference type="RefSeq" id="WP_106456261.1">
    <property type="nucleotide sequence ID" value="NZ_PXOH01000006.1"/>
</dbReference>
<protein>
    <submittedName>
        <fullName evidence="9">Zn-dependent protease with chaperone function</fullName>
    </submittedName>
</protein>
<dbReference type="Gene3D" id="3.30.2010.10">
    <property type="entry name" value="Metalloproteases ('zincins'), catalytic domain"/>
    <property type="match status" value="1"/>
</dbReference>